<reference evidence="3" key="1">
    <citation type="submission" date="2017-02" db="UniProtKB">
        <authorList>
            <consortium name="WormBaseParasite"/>
        </authorList>
    </citation>
    <scope>IDENTIFICATION</scope>
</reference>
<accession>A0A0N5AE11</accession>
<keyword evidence="2" id="KW-1185">Reference proteome</keyword>
<dbReference type="Proteomes" id="UP000046393">
    <property type="component" value="Unplaced"/>
</dbReference>
<evidence type="ECO:0000313" key="2">
    <source>
        <dbReference type="Proteomes" id="UP000046393"/>
    </source>
</evidence>
<sequence>MIFTYLLAWLFFACGLVGLKMSFLLRDPESVKSSAQLRRISPAPIWISDTQLLETPRFPVGFVPVLPNYPPPPYDRVCNEMYPQQCFQTVNNRLV</sequence>
<evidence type="ECO:0000313" key="3">
    <source>
        <dbReference type="WBParaSite" id="SMUV_0000244701-mRNA-1"/>
    </source>
</evidence>
<keyword evidence="1" id="KW-0472">Membrane</keyword>
<proteinExistence type="predicted"/>
<dbReference type="AlphaFoldDB" id="A0A0N5AE11"/>
<organism evidence="2 3">
    <name type="scientific">Syphacia muris</name>
    <dbReference type="NCBI Taxonomy" id="451379"/>
    <lineage>
        <taxon>Eukaryota</taxon>
        <taxon>Metazoa</taxon>
        <taxon>Ecdysozoa</taxon>
        <taxon>Nematoda</taxon>
        <taxon>Chromadorea</taxon>
        <taxon>Rhabditida</taxon>
        <taxon>Spirurina</taxon>
        <taxon>Oxyuridomorpha</taxon>
        <taxon>Oxyuroidea</taxon>
        <taxon>Oxyuridae</taxon>
        <taxon>Syphacia</taxon>
    </lineage>
</organism>
<keyword evidence="1" id="KW-0812">Transmembrane</keyword>
<dbReference type="WBParaSite" id="SMUV_0000244701-mRNA-1">
    <property type="protein sequence ID" value="SMUV_0000244701-mRNA-1"/>
    <property type="gene ID" value="SMUV_0000244701"/>
</dbReference>
<protein>
    <submittedName>
        <fullName evidence="3">COesterase domain-containing protein</fullName>
    </submittedName>
</protein>
<feature type="transmembrane region" description="Helical" evidence="1">
    <location>
        <begin position="6"/>
        <end position="25"/>
    </location>
</feature>
<keyword evidence="1" id="KW-1133">Transmembrane helix</keyword>
<evidence type="ECO:0000256" key="1">
    <source>
        <dbReference type="SAM" id="Phobius"/>
    </source>
</evidence>
<name>A0A0N5AE11_9BILA</name>